<feature type="compositionally biased region" description="Basic residues" evidence="1">
    <location>
        <begin position="370"/>
        <end position="379"/>
    </location>
</feature>
<feature type="region of interest" description="Disordered" evidence="1">
    <location>
        <begin position="1"/>
        <end position="177"/>
    </location>
</feature>
<keyword evidence="4" id="KW-1185">Reference proteome</keyword>
<sequence length="424" mass="48766">MSARGLAGSATDKDQEKGRVGQAAVKRYWPGRAPDWYNEKQAEAESEEDASEEDEADVTAIATPVVIKASDDPRLRRLAQQKQDDDSDEQTTAAPRIISRHREAESEEEATPEEEEEEDDELREARRAAVRERLRRHQQEEEQLAPAEDDEEEEEEESEYETDSEEEGFGRALLKPVFVPKAERDTIKEREALEAEEAAAAEAERLRLEARKLQTKEIVVDTIAKEEAAARAAAEGPKEIGDIDTDDEKDEEEQYEQWKTREMRRIRRDRDDREREQHEAAEREALKNMTEAERRAWEAAHPKVDGAGAKKSWKFLQKYWHKGAFFQDEGDAGRDAVGGDAIFRRDYSSPTGDDKMDKTVLPKVMQVKNFGRRGRTKHTHLLDVDTTNRDDAYPIPEARTLRENMEKKMAGTEQKFDKPRRLKT</sequence>
<gene>
    <name evidence="3" type="ORF">CVIRNUC_007527</name>
</gene>
<evidence type="ECO:0000313" key="4">
    <source>
        <dbReference type="Proteomes" id="UP001314263"/>
    </source>
</evidence>
<feature type="compositionally biased region" description="Basic and acidic residues" evidence="1">
    <location>
        <begin position="380"/>
        <end position="392"/>
    </location>
</feature>
<feature type="compositionally biased region" description="Acidic residues" evidence="1">
    <location>
        <begin position="141"/>
        <end position="167"/>
    </location>
</feature>
<feature type="region of interest" description="Disordered" evidence="1">
    <location>
        <begin position="369"/>
        <end position="424"/>
    </location>
</feature>
<feature type="compositionally biased region" description="Acidic residues" evidence="1">
    <location>
        <begin position="44"/>
        <end position="57"/>
    </location>
</feature>
<dbReference type="Pfam" id="PF06991">
    <property type="entry name" value="MFAP1"/>
    <property type="match status" value="1"/>
</dbReference>
<dbReference type="PANTHER" id="PTHR15327">
    <property type="entry name" value="MICROFIBRIL-ASSOCIATED PROTEIN"/>
    <property type="match status" value="1"/>
</dbReference>
<evidence type="ECO:0000259" key="2">
    <source>
        <dbReference type="Pfam" id="PF06991"/>
    </source>
</evidence>
<dbReference type="AlphaFoldDB" id="A0AAV1IAC6"/>
<evidence type="ECO:0000313" key="3">
    <source>
        <dbReference type="EMBL" id="CAK0784323.1"/>
    </source>
</evidence>
<name>A0AAV1IAC6_9CHLO</name>
<feature type="compositionally biased region" description="Acidic residues" evidence="1">
    <location>
        <begin position="242"/>
        <end position="255"/>
    </location>
</feature>
<evidence type="ECO:0000256" key="1">
    <source>
        <dbReference type="SAM" id="MobiDB-lite"/>
    </source>
</evidence>
<organism evidence="3 4">
    <name type="scientific">Coccomyxa viridis</name>
    <dbReference type="NCBI Taxonomy" id="1274662"/>
    <lineage>
        <taxon>Eukaryota</taxon>
        <taxon>Viridiplantae</taxon>
        <taxon>Chlorophyta</taxon>
        <taxon>core chlorophytes</taxon>
        <taxon>Trebouxiophyceae</taxon>
        <taxon>Trebouxiophyceae incertae sedis</taxon>
        <taxon>Coccomyxaceae</taxon>
        <taxon>Coccomyxa</taxon>
    </lineage>
</organism>
<reference evidence="3 4" key="1">
    <citation type="submission" date="2023-10" db="EMBL/GenBank/DDBJ databases">
        <authorList>
            <person name="Maclean D."/>
            <person name="Macfadyen A."/>
        </authorList>
    </citation>
    <scope>NUCLEOTIDE SEQUENCE [LARGE SCALE GENOMIC DNA]</scope>
</reference>
<feature type="region of interest" description="Disordered" evidence="1">
    <location>
        <begin position="229"/>
        <end position="289"/>
    </location>
</feature>
<dbReference type="InterPro" id="IPR009730">
    <property type="entry name" value="MFAP1_C"/>
</dbReference>
<accession>A0AAV1IAC6</accession>
<feature type="compositionally biased region" description="Acidic residues" evidence="1">
    <location>
        <begin position="105"/>
        <end position="122"/>
    </location>
</feature>
<feature type="domain" description="Micro-fibrillar-associated protein 1 C-terminal" evidence="2">
    <location>
        <begin position="163"/>
        <end position="386"/>
    </location>
</feature>
<proteinExistence type="predicted"/>
<dbReference type="InterPro" id="IPR033194">
    <property type="entry name" value="MFAP1"/>
</dbReference>
<dbReference type="EMBL" id="CAUYUE010000010">
    <property type="protein sequence ID" value="CAK0784323.1"/>
    <property type="molecule type" value="Genomic_DNA"/>
</dbReference>
<comment type="caution">
    <text evidence="3">The sequence shown here is derived from an EMBL/GenBank/DDBJ whole genome shotgun (WGS) entry which is preliminary data.</text>
</comment>
<dbReference type="Proteomes" id="UP001314263">
    <property type="component" value="Unassembled WGS sequence"/>
</dbReference>
<feature type="compositionally biased region" description="Basic and acidic residues" evidence="1">
    <location>
        <begin position="399"/>
        <end position="424"/>
    </location>
</feature>
<feature type="compositionally biased region" description="Basic and acidic residues" evidence="1">
    <location>
        <begin position="123"/>
        <end position="140"/>
    </location>
</feature>
<protein>
    <recommendedName>
        <fullName evidence="2">Micro-fibrillar-associated protein 1 C-terminal domain-containing protein</fullName>
    </recommendedName>
</protein>
<feature type="compositionally biased region" description="Basic and acidic residues" evidence="1">
    <location>
        <begin position="256"/>
        <end position="289"/>
    </location>
</feature>